<dbReference type="KEGG" id="bsto:C0V70_04795"/>
<comment type="subcellular location">
    <subcellularLocation>
        <location evidence="1">Endoplasmic reticulum membrane</location>
        <topology evidence="1">Multi-pass membrane protein</topology>
    </subcellularLocation>
</comment>
<keyword evidence="5" id="KW-0256">Endoplasmic reticulum</keyword>
<keyword evidence="9" id="KW-0012">Acyltransferase</keyword>
<dbReference type="Proteomes" id="UP000235584">
    <property type="component" value="Chromosome"/>
</dbReference>
<keyword evidence="7" id="KW-0443">Lipid metabolism</keyword>
<keyword evidence="12" id="KW-1185">Reference proteome</keyword>
<evidence type="ECO:0000256" key="2">
    <source>
        <dbReference type="ARBA" id="ARBA00022516"/>
    </source>
</evidence>
<evidence type="ECO:0000256" key="10">
    <source>
        <dbReference type="SAM" id="Phobius"/>
    </source>
</evidence>
<feature type="transmembrane region" description="Helical" evidence="10">
    <location>
        <begin position="155"/>
        <end position="181"/>
    </location>
</feature>
<evidence type="ECO:0000256" key="1">
    <source>
        <dbReference type="ARBA" id="ARBA00004477"/>
    </source>
</evidence>
<keyword evidence="6 10" id="KW-1133">Transmembrane helix</keyword>
<keyword evidence="4 10" id="KW-0812">Transmembrane</keyword>
<evidence type="ECO:0000256" key="3">
    <source>
        <dbReference type="ARBA" id="ARBA00022679"/>
    </source>
</evidence>
<keyword evidence="8 10" id="KW-0472">Membrane</keyword>
<dbReference type="PANTHER" id="PTHR12317">
    <property type="entry name" value="DIACYLGLYCEROL O-ACYLTRANSFERASE"/>
    <property type="match status" value="1"/>
</dbReference>
<dbReference type="GO" id="GO:0004144">
    <property type="term" value="F:diacylglycerol O-acyltransferase activity"/>
    <property type="evidence" value="ECO:0007669"/>
    <property type="project" value="TreeGrafter"/>
</dbReference>
<evidence type="ECO:0000256" key="6">
    <source>
        <dbReference type="ARBA" id="ARBA00022989"/>
    </source>
</evidence>
<evidence type="ECO:0000313" key="12">
    <source>
        <dbReference type="Proteomes" id="UP000235584"/>
    </source>
</evidence>
<feature type="transmembrane region" description="Helical" evidence="10">
    <location>
        <begin position="187"/>
        <end position="210"/>
    </location>
</feature>
<name>A0A2K9NPI8_BACTC</name>
<keyword evidence="2" id="KW-0444">Lipid biosynthesis</keyword>
<evidence type="ECO:0008006" key="13">
    <source>
        <dbReference type="Google" id="ProtNLM"/>
    </source>
</evidence>
<evidence type="ECO:0000256" key="7">
    <source>
        <dbReference type="ARBA" id="ARBA00023098"/>
    </source>
</evidence>
<evidence type="ECO:0000256" key="4">
    <source>
        <dbReference type="ARBA" id="ARBA00022692"/>
    </source>
</evidence>
<reference evidence="11 12" key="1">
    <citation type="submission" date="2018-01" db="EMBL/GenBank/DDBJ databases">
        <title>Complete genome sequence of Bacteriovorax stolpii DSM12778.</title>
        <authorList>
            <person name="Tang B."/>
            <person name="Chang J."/>
        </authorList>
    </citation>
    <scope>NUCLEOTIDE SEQUENCE [LARGE SCALE GENOMIC DNA]</scope>
    <source>
        <strain evidence="11 12">DSM 12778</strain>
    </source>
</reference>
<dbReference type="Pfam" id="PF03982">
    <property type="entry name" value="DAGAT"/>
    <property type="match status" value="1"/>
</dbReference>
<dbReference type="SUPFAM" id="SSF69593">
    <property type="entry name" value="Glycerol-3-phosphate (1)-acyltransferase"/>
    <property type="match status" value="1"/>
</dbReference>
<evidence type="ECO:0000256" key="9">
    <source>
        <dbReference type="ARBA" id="ARBA00023315"/>
    </source>
</evidence>
<dbReference type="AlphaFoldDB" id="A0A2K9NPI8"/>
<evidence type="ECO:0000313" key="11">
    <source>
        <dbReference type="EMBL" id="AUN97436.1"/>
    </source>
</evidence>
<evidence type="ECO:0000256" key="8">
    <source>
        <dbReference type="ARBA" id="ARBA00023136"/>
    </source>
</evidence>
<gene>
    <name evidence="11" type="ORF">C0V70_04795</name>
</gene>
<protein>
    <recommendedName>
        <fullName evidence="13">Phospholipid/glycerol acyltransferase domain-containing protein</fullName>
    </recommendedName>
</protein>
<accession>A0A2K9NPI8</accession>
<keyword evidence="3" id="KW-0808">Transferase</keyword>
<dbReference type="PANTHER" id="PTHR12317:SF63">
    <property type="entry name" value="DIACYLGLYCEROL O-ACYLTRANSFERASE 2"/>
    <property type="match status" value="1"/>
</dbReference>
<proteinExistence type="predicted"/>
<dbReference type="InterPro" id="IPR007130">
    <property type="entry name" value="DAGAT"/>
</dbReference>
<evidence type="ECO:0000256" key="5">
    <source>
        <dbReference type="ARBA" id="ARBA00022824"/>
    </source>
</evidence>
<sequence>MYFRLEVIQKEDLKAVPTLYVSNHNIGALIESHSILFEVDRLFNHSHIVFGFTHPSIFRVPLIKEYYEWVGAVPATYEVAREVFAAGDSVLIFPGGNKQALRSLADYKKNSFRDSHGWAKIAKENGVDVVPITFKGSHFVNPVFFQSQWLSKILVLPWILGLKWLSVSLGQILMCGLFIFLMTLLSLPWWAIVPLGIFVFSITPLTVIFPSKITMTFHSRLKTTQMSQDELEDKVAEIMNQIYDS</sequence>
<organism evidence="11 12">
    <name type="scientific">Bacteriovorax stolpii</name>
    <name type="common">Bdellovibrio stolpii</name>
    <dbReference type="NCBI Taxonomy" id="960"/>
    <lineage>
        <taxon>Bacteria</taxon>
        <taxon>Pseudomonadati</taxon>
        <taxon>Bdellovibrionota</taxon>
        <taxon>Bacteriovoracia</taxon>
        <taxon>Bacteriovoracales</taxon>
        <taxon>Bacteriovoracaceae</taxon>
        <taxon>Bacteriovorax</taxon>
    </lineage>
</organism>
<dbReference type="GO" id="GO:0019432">
    <property type="term" value="P:triglyceride biosynthetic process"/>
    <property type="evidence" value="ECO:0007669"/>
    <property type="project" value="TreeGrafter"/>
</dbReference>
<dbReference type="EMBL" id="CP025704">
    <property type="protein sequence ID" value="AUN97436.1"/>
    <property type="molecule type" value="Genomic_DNA"/>
</dbReference>